<reference evidence="4 5" key="1">
    <citation type="submission" date="2019-08" db="EMBL/GenBank/DDBJ databases">
        <title>Draft genome sequences of two oriental melons (Cucumis melo L. var makuwa).</title>
        <authorList>
            <person name="Kwon S.-Y."/>
        </authorList>
    </citation>
    <scope>NUCLEOTIDE SEQUENCE [LARGE SCALE GENOMIC DNA]</scope>
    <source>
        <strain evidence="5">cv. SW 3</strain>
        <tissue evidence="4">Leaf</tissue>
    </source>
</reference>
<dbReference type="PANTHER" id="PTHR23236">
    <property type="entry name" value="EUKARYOTIC TRANSLATION INITIATION FACTOR 4B/4H"/>
    <property type="match status" value="1"/>
</dbReference>
<accession>A0A5A7UBY1</accession>
<keyword evidence="1 2" id="KW-0694">RNA-binding</keyword>
<protein>
    <submittedName>
        <fullName evidence="4">Polyadenylate-binding protein 1-like</fullName>
    </submittedName>
</protein>
<dbReference type="InterPro" id="IPR012677">
    <property type="entry name" value="Nucleotide-bd_a/b_plait_sf"/>
</dbReference>
<comment type="caution">
    <text evidence="4">The sequence shown here is derived from an EMBL/GenBank/DDBJ whole genome shotgun (WGS) entry which is preliminary data.</text>
</comment>
<evidence type="ECO:0000313" key="4">
    <source>
        <dbReference type="EMBL" id="KAA0051927.1"/>
    </source>
</evidence>
<dbReference type="Gene3D" id="3.30.70.330">
    <property type="match status" value="1"/>
</dbReference>
<dbReference type="Proteomes" id="UP000321393">
    <property type="component" value="Unassembled WGS sequence"/>
</dbReference>
<dbReference type="SMART" id="SM00360">
    <property type="entry name" value="RRM"/>
    <property type="match status" value="1"/>
</dbReference>
<feature type="domain" description="RRM" evidence="3">
    <location>
        <begin position="150"/>
        <end position="213"/>
    </location>
</feature>
<dbReference type="InterPro" id="IPR035979">
    <property type="entry name" value="RBD_domain_sf"/>
</dbReference>
<evidence type="ECO:0000256" key="1">
    <source>
        <dbReference type="ARBA" id="ARBA00022884"/>
    </source>
</evidence>
<gene>
    <name evidence="4" type="ORF">E6C27_scaffold60G003820</name>
</gene>
<name>A0A5A7UBY1_CUCMM</name>
<dbReference type="SUPFAM" id="SSF54928">
    <property type="entry name" value="RNA-binding domain, RBD"/>
    <property type="match status" value="1"/>
</dbReference>
<dbReference type="InterPro" id="IPR000504">
    <property type="entry name" value="RRM_dom"/>
</dbReference>
<dbReference type="Pfam" id="PF00076">
    <property type="entry name" value="RRM_1"/>
    <property type="match status" value="1"/>
</dbReference>
<evidence type="ECO:0000256" key="2">
    <source>
        <dbReference type="PROSITE-ProRule" id="PRU00176"/>
    </source>
</evidence>
<dbReference type="CDD" id="cd12306">
    <property type="entry name" value="RRM_II_PABPs"/>
    <property type="match status" value="1"/>
</dbReference>
<sequence length="226" mass="25199">MRRSGDRRAVPPSNAADRRRLSLSLGLLCRRISPDCAAFIDILVYSDPVEVVFLYQRRASLTGEKWWVSTNGHSWLGSDNAIPGGVVQGRECNGKAVNGGFSNSLTSPIRCLLKDLMVKPDWNPKGIYGGIGLNKLVHDYDALHARSSLVDYACTPEEVEQHFQSCGTVNRVTILTDKFGHPKGFAYVEFVEAEAVQEALLLNETKLHGRQLKDRHDFDDYGHDEL</sequence>
<organism evidence="4 5">
    <name type="scientific">Cucumis melo var. makuwa</name>
    <name type="common">Oriental melon</name>
    <dbReference type="NCBI Taxonomy" id="1194695"/>
    <lineage>
        <taxon>Eukaryota</taxon>
        <taxon>Viridiplantae</taxon>
        <taxon>Streptophyta</taxon>
        <taxon>Embryophyta</taxon>
        <taxon>Tracheophyta</taxon>
        <taxon>Spermatophyta</taxon>
        <taxon>Magnoliopsida</taxon>
        <taxon>eudicotyledons</taxon>
        <taxon>Gunneridae</taxon>
        <taxon>Pentapetalae</taxon>
        <taxon>rosids</taxon>
        <taxon>fabids</taxon>
        <taxon>Cucurbitales</taxon>
        <taxon>Cucurbitaceae</taxon>
        <taxon>Benincaseae</taxon>
        <taxon>Cucumis</taxon>
    </lineage>
</organism>
<dbReference type="PROSITE" id="PS50102">
    <property type="entry name" value="RRM"/>
    <property type="match status" value="1"/>
</dbReference>
<evidence type="ECO:0000259" key="3">
    <source>
        <dbReference type="PROSITE" id="PS50102"/>
    </source>
</evidence>
<dbReference type="STRING" id="1194695.A0A5A7UBY1"/>
<dbReference type="PANTHER" id="PTHR23236:SF102">
    <property type="entry name" value="POLYADENYLATE-BINDING PROTEIN 2-RELATED"/>
    <property type="match status" value="1"/>
</dbReference>
<dbReference type="OrthoDB" id="4726at2759"/>
<dbReference type="EMBL" id="SSTE01011134">
    <property type="protein sequence ID" value="KAA0051927.1"/>
    <property type="molecule type" value="Genomic_DNA"/>
</dbReference>
<dbReference type="AlphaFoldDB" id="A0A5A7UBY1"/>
<evidence type="ECO:0000313" key="5">
    <source>
        <dbReference type="Proteomes" id="UP000321393"/>
    </source>
</evidence>
<proteinExistence type="predicted"/>
<dbReference type="GO" id="GO:0008143">
    <property type="term" value="F:poly(A) binding"/>
    <property type="evidence" value="ECO:0007669"/>
    <property type="project" value="TreeGrafter"/>
</dbReference>